<evidence type="ECO:0000256" key="4">
    <source>
        <dbReference type="SAM" id="MobiDB-lite"/>
    </source>
</evidence>
<gene>
    <name evidence="5" type="ORF">LSTR_LSTR007935</name>
</gene>
<evidence type="ECO:0000313" key="6">
    <source>
        <dbReference type="Proteomes" id="UP000291343"/>
    </source>
</evidence>
<dbReference type="Gene3D" id="3.30.40.10">
    <property type="entry name" value="Zinc/RING finger domain, C3HC4 (zinc finger)"/>
    <property type="match status" value="1"/>
</dbReference>
<evidence type="ECO:0000256" key="2">
    <source>
        <dbReference type="ARBA" id="ARBA00022771"/>
    </source>
</evidence>
<dbReference type="GO" id="GO:0008270">
    <property type="term" value="F:zinc ion binding"/>
    <property type="evidence" value="ECO:0007669"/>
    <property type="project" value="UniProtKB-KW"/>
</dbReference>
<keyword evidence="3" id="KW-0862">Zinc</keyword>
<accession>A0A482XSI0</accession>
<name>A0A482XSI0_LAOST</name>
<sequence>MEVCSSCNVKLTDCSDVIHCVGPCNKFFHNRCTDLSQGRPSLHDFCRRRRIWKCLACRNRSEKIRNRILSISYPLTKTKYQTSNEESEEEDDEDKEGEGLETLLENEKRFSVERLSAILDFKKQSQKSHTSVESFNVKLNKIFNNEKQNNEINVGCSTSMIVENCQLKCDVVILKNLVESLWEECERRMKGVEGKSGKSGVKKKRKKESPKRFLRVRPDLMPVKVESQKECVDTLQICYSIQIFGKCWSLTYSFAPYMAMMYEKWVRLGCWRKSDDVNNK</sequence>
<proteinExistence type="predicted"/>
<keyword evidence="6" id="KW-1185">Reference proteome</keyword>
<dbReference type="InParanoid" id="A0A482XSI0"/>
<evidence type="ECO:0000313" key="5">
    <source>
        <dbReference type="EMBL" id="RZF48450.1"/>
    </source>
</evidence>
<dbReference type="EMBL" id="QKKF02002284">
    <property type="protein sequence ID" value="RZF48450.1"/>
    <property type="molecule type" value="Genomic_DNA"/>
</dbReference>
<evidence type="ECO:0008006" key="7">
    <source>
        <dbReference type="Google" id="ProtNLM"/>
    </source>
</evidence>
<feature type="region of interest" description="Disordered" evidence="4">
    <location>
        <begin position="80"/>
        <end position="99"/>
    </location>
</feature>
<comment type="caution">
    <text evidence="5">The sequence shown here is derived from an EMBL/GenBank/DDBJ whole genome shotgun (WGS) entry which is preliminary data.</text>
</comment>
<keyword evidence="2" id="KW-0863">Zinc-finger</keyword>
<dbReference type="PROSITE" id="PS01359">
    <property type="entry name" value="ZF_PHD_1"/>
    <property type="match status" value="1"/>
</dbReference>
<evidence type="ECO:0000256" key="3">
    <source>
        <dbReference type="ARBA" id="ARBA00022833"/>
    </source>
</evidence>
<dbReference type="Proteomes" id="UP000291343">
    <property type="component" value="Unassembled WGS sequence"/>
</dbReference>
<dbReference type="InterPro" id="IPR019786">
    <property type="entry name" value="Zinc_finger_PHD-type_CS"/>
</dbReference>
<feature type="compositionally biased region" description="Acidic residues" evidence="4">
    <location>
        <begin position="85"/>
        <end position="96"/>
    </location>
</feature>
<keyword evidence="1" id="KW-0479">Metal-binding</keyword>
<organism evidence="5 6">
    <name type="scientific">Laodelphax striatellus</name>
    <name type="common">Small brown planthopper</name>
    <name type="synonym">Delphax striatella</name>
    <dbReference type="NCBI Taxonomy" id="195883"/>
    <lineage>
        <taxon>Eukaryota</taxon>
        <taxon>Metazoa</taxon>
        <taxon>Ecdysozoa</taxon>
        <taxon>Arthropoda</taxon>
        <taxon>Hexapoda</taxon>
        <taxon>Insecta</taxon>
        <taxon>Pterygota</taxon>
        <taxon>Neoptera</taxon>
        <taxon>Paraneoptera</taxon>
        <taxon>Hemiptera</taxon>
        <taxon>Auchenorrhyncha</taxon>
        <taxon>Fulgoroidea</taxon>
        <taxon>Delphacidae</taxon>
        <taxon>Criomorphinae</taxon>
        <taxon>Laodelphax</taxon>
    </lineage>
</organism>
<dbReference type="InterPro" id="IPR013083">
    <property type="entry name" value="Znf_RING/FYVE/PHD"/>
</dbReference>
<evidence type="ECO:0000256" key="1">
    <source>
        <dbReference type="ARBA" id="ARBA00022723"/>
    </source>
</evidence>
<reference evidence="5 6" key="1">
    <citation type="journal article" date="2017" name="Gigascience">
        <title>Genome sequence of the small brown planthopper, Laodelphax striatellus.</title>
        <authorList>
            <person name="Zhu J."/>
            <person name="Jiang F."/>
            <person name="Wang X."/>
            <person name="Yang P."/>
            <person name="Bao Y."/>
            <person name="Zhao W."/>
            <person name="Wang W."/>
            <person name="Lu H."/>
            <person name="Wang Q."/>
            <person name="Cui N."/>
            <person name="Li J."/>
            <person name="Chen X."/>
            <person name="Luo L."/>
            <person name="Yu J."/>
            <person name="Kang L."/>
            <person name="Cui F."/>
        </authorList>
    </citation>
    <scope>NUCLEOTIDE SEQUENCE [LARGE SCALE GENOMIC DNA]</scope>
    <source>
        <strain evidence="5">Lst14</strain>
    </source>
</reference>
<dbReference type="AlphaFoldDB" id="A0A482XSI0"/>
<dbReference type="SUPFAM" id="SSF57903">
    <property type="entry name" value="FYVE/PHD zinc finger"/>
    <property type="match status" value="1"/>
</dbReference>
<protein>
    <recommendedName>
        <fullName evidence="7">PHD-type domain-containing protein</fullName>
    </recommendedName>
</protein>
<dbReference type="InterPro" id="IPR011011">
    <property type="entry name" value="Znf_FYVE_PHD"/>
</dbReference>